<comment type="subcellular location">
    <subcellularLocation>
        <location evidence="1 6">Nucleus</location>
    </subcellularLocation>
</comment>
<comment type="similarity">
    <text evidence="2 7">Belongs to the PCNA family.</text>
</comment>
<gene>
    <name evidence="10" type="ORF">TSAR_012612</name>
</gene>
<accession>A0A232F5F2</accession>
<dbReference type="GO" id="GO:0019985">
    <property type="term" value="P:translesion synthesis"/>
    <property type="evidence" value="ECO:0007669"/>
    <property type="project" value="TreeGrafter"/>
</dbReference>
<comment type="caution">
    <text evidence="10">The sequence shown here is derived from an EMBL/GenBank/DDBJ whole genome shotgun (WGS) entry which is preliminary data.</text>
</comment>
<dbReference type="PROSITE" id="PS01251">
    <property type="entry name" value="PCNA_1"/>
    <property type="match status" value="1"/>
</dbReference>
<dbReference type="SMR" id="A0A232F5F2"/>
<dbReference type="GO" id="GO:0043626">
    <property type="term" value="C:PCNA complex"/>
    <property type="evidence" value="ECO:0007669"/>
    <property type="project" value="TreeGrafter"/>
</dbReference>
<evidence type="ECO:0000256" key="4">
    <source>
        <dbReference type="ARBA" id="ARBA00023125"/>
    </source>
</evidence>
<dbReference type="GO" id="GO:0072702">
    <property type="term" value="P:response to methyl methanesulfonate"/>
    <property type="evidence" value="ECO:0007669"/>
    <property type="project" value="UniProtKB-ARBA"/>
</dbReference>
<evidence type="ECO:0000256" key="1">
    <source>
        <dbReference type="ARBA" id="ARBA00004123"/>
    </source>
</evidence>
<dbReference type="InterPro" id="IPR022648">
    <property type="entry name" value="Pr_cel_nuc_antig_N"/>
</dbReference>
<feature type="domain" description="Proliferating cell nuclear antigen PCNA N-terminal" evidence="8">
    <location>
        <begin position="1"/>
        <end position="124"/>
    </location>
</feature>
<dbReference type="PANTHER" id="PTHR11352:SF0">
    <property type="entry name" value="PROLIFERATING CELL NUCLEAR ANTIGEN"/>
    <property type="match status" value="1"/>
</dbReference>
<evidence type="ECO:0000256" key="6">
    <source>
        <dbReference type="RuleBase" id="RU000641"/>
    </source>
</evidence>
<evidence type="ECO:0000259" key="8">
    <source>
        <dbReference type="Pfam" id="PF00705"/>
    </source>
</evidence>
<evidence type="ECO:0000313" key="10">
    <source>
        <dbReference type="EMBL" id="OXU25693.1"/>
    </source>
</evidence>
<dbReference type="Proteomes" id="UP000215335">
    <property type="component" value="Unassembled WGS sequence"/>
</dbReference>
<protein>
    <recommendedName>
        <fullName evidence="6">DNA sliding clamp PCNA</fullName>
    </recommendedName>
</protein>
<keyword evidence="3 7" id="KW-0235">DNA replication</keyword>
<reference evidence="10 11" key="1">
    <citation type="journal article" date="2017" name="Curr. Biol.">
        <title>The Evolution of Venom by Co-option of Single-Copy Genes.</title>
        <authorList>
            <person name="Martinson E.O."/>
            <person name="Mrinalini"/>
            <person name="Kelkar Y.D."/>
            <person name="Chang C.H."/>
            <person name="Werren J.H."/>
        </authorList>
    </citation>
    <scope>NUCLEOTIDE SEQUENCE [LARGE SCALE GENOMIC DNA]</scope>
    <source>
        <strain evidence="10 11">Alberta</strain>
        <tissue evidence="10">Whole body</tissue>
    </source>
</reference>
<keyword evidence="5 6" id="KW-0539">Nucleus</keyword>
<feature type="domain" description="Proliferating cell nuclear antigen PCNA C-terminal" evidence="9">
    <location>
        <begin position="127"/>
        <end position="254"/>
    </location>
</feature>
<keyword evidence="4 7" id="KW-0238">DNA-binding</keyword>
<proteinExistence type="inferred from homology"/>
<dbReference type="HAMAP" id="MF_00317">
    <property type="entry name" value="DNApol_clamp_arch"/>
    <property type="match status" value="1"/>
</dbReference>
<sequence>MFEARLAQSAILKKVLEAVKDLLTEATFECSDSGIQVQAMDNAHVSLVSLNLRSDGFDKYRCDRNLSMGMNIGTMTKILRCASSEDTVTLRAVDSPDNIIFIFESQNKEKLAEYEMKLINMDLEHLGIPETMYSCVVKMPSQEFARICRDLSQFGEAITIACSKEGIKFSAAGDYGNANVKLAQTADSDKEEEAVLIDMQEPVKLTFACRYLNSFVKATPLCAQVKLSMSSDVPLVCEYQIGEIGHIRYYLAPKIDDEEEN</sequence>
<evidence type="ECO:0000256" key="2">
    <source>
        <dbReference type="ARBA" id="ARBA00010462"/>
    </source>
</evidence>
<name>A0A232F5F2_9HYME</name>
<organism evidence="10 11">
    <name type="scientific">Trichomalopsis sarcophagae</name>
    <dbReference type="NCBI Taxonomy" id="543379"/>
    <lineage>
        <taxon>Eukaryota</taxon>
        <taxon>Metazoa</taxon>
        <taxon>Ecdysozoa</taxon>
        <taxon>Arthropoda</taxon>
        <taxon>Hexapoda</taxon>
        <taxon>Insecta</taxon>
        <taxon>Pterygota</taxon>
        <taxon>Neoptera</taxon>
        <taxon>Endopterygota</taxon>
        <taxon>Hymenoptera</taxon>
        <taxon>Apocrita</taxon>
        <taxon>Proctotrupomorpha</taxon>
        <taxon>Chalcidoidea</taxon>
        <taxon>Pteromalidae</taxon>
        <taxon>Pteromalinae</taxon>
        <taxon>Trichomalopsis</taxon>
    </lineage>
</organism>
<dbReference type="InterPro" id="IPR022659">
    <property type="entry name" value="Pr_cel_nuc_antig_CS"/>
</dbReference>
<evidence type="ECO:0000256" key="5">
    <source>
        <dbReference type="ARBA" id="ARBA00023242"/>
    </source>
</evidence>
<dbReference type="EMBL" id="NNAY01000966">
    <property type="protein sequence ID" value="OXU25693.1"/>
    <property type="molecule type" value="Genomic_DNA"/>
</dbReference>
<dbReference type="GO" id="GO:0030337">
    <property type="term" value="F:DNA polymerase processivity factor activity"/>
    <property type="evidence" value="ECO:0007669"/>
    <property type="project" value="InterPro"/>
</dbReference>
<dbReference type="InterPro" id="IPR022649">
    <property type="entry name" value="Pr_cel_nuc_antig_C"/>
</dbReference>
<evidence type="ECO:0000259" key="9">
    <source>
        <dbReference type="Pfam" id="PF02747"/>
    </source>
</evidence>
<dbReference type="Pfam" id="PF00705">
    <property type="entry name" value="PCNA_N"/>
    <property type="match status" value="1"/>
</dbReference>
<comment type="function">
    <text evidence="6">This protein is an auxiliary protein of DNA polymerase delta and is involved in the control of eukaryotic DNA replication by increasing the polymerase's processivity during elongation of the leading strand.</text>
</comment>
<dbReference type="GO" id="GO:0003682">
    <property type="term" value="F:chromatin binding"/>
    <property type="evidence" value="ECO:0007669"/>
    <property type="project" value="UniProtKB-ARBA"/>
</dbReference>
<dbReference type="OrthoDB" id="534348at2759"/>
<keyword evidence="11" id="KW-1185">Reference proteome</keyword>
<dbReference type="PRINTS" id="PR00339">
    <property type="entry name" value="PCNACYCLIN"/>
</dbReference>
<dbReference type="NCBIfam" id="TIGR00590">
    <property type="entry name" value="pcna"/>
    <property type="match status" value="1"/>
</dbReference>
<dbReference type="PANTHER" id="PTHR11352">
    <property type="entry name" value="PROLIFERATING CELL NUCLEAR ANTIGEN"/>
    <property type="match status" value="1"/>
</dbReference>
<dbReference type="GO" id="GO:0006298">
    <property type="term" value="P:mismatch repair"/>
    <property type="evidence" value="ECO:0007669"/>
    <property type="project" value="TreeGrafter"/>
</dbReference>
<evidence type="ECO:0000256" key="3">
    <source>
        <dbReference type="ARBA" id="ARBA00022705"/>
    </source>
</evidence>
<dbReference type="GO" id="GO:0042542">
    <property type="term" value="P:response to hydrogen peroxide"/>
    <property type="evidence" value="ECO:0007669"/>
    <property type="project" value="UniProtKB-ARBA"/>
</dbReference>
<dbReference type="GO" id="GO:0006275">
    <property type="term" value="P:regulation of DNA replication"/>
    <property type="evidence" value="ECO:0007669"/>
    <property type="project" value="InterPro"/>
</dbReference>
<dbReference type="FunFam" id="3.70.10.10:FF:000001">
    <property type="entry name" value="Proliferating cell nuclear antigen"/>
    <property type="match status" value="1"/>
</dbReference>
<dbReference type="InterPro" id="IPR046938">
    <property type="entry name" value="DNA_clamp_sf"/>
</dbReference>
<dbReference type="Pfam" id="PF02747">
    <property type="entry name" value="PCNA_C"/>
    <property type="match status" value="1"/>
</dbReference>
<dbReference type="GO" id="GO:0006272">
    <property type="term" value="P:leading strand elongation"/>
    <property type="evidence" value="ECO:0007669"/>
    <property type="project" value="TreeGrafter"/>
</dbReference>
<dbReference type="GO" id="GO:0003677">
    <property type="term" value="F:DNA binding"/>
    <property type="evidence" value="ECO:0007669"/>
    <property type="project" value="UniProtKB-KW"/>
</dbReference>
<dbReference type="STRING" id="543379.A0A232F5F2"/>
<evidence type="ECO:0000256" key="7">
    <source>
        <dbReference type="RuleBase" id="RU003671"/>
    </source>
</evidence>
<dbReference type="Gene3D" id="3.70.10.10">
    <property type="match status" value="1"/>
</dbReference>
<evidence type="ECO:0000313" key="11">
    <source>
        <dbReference type="Proteomes" id="UP000215335"/>
    </source>
</evidence>
<dbReference type="InterPro" id="IPR000730">
    <property type="entry name" value="Pr_cel_nuc_antig"/>
</dbReference>
<dbReference type="AlphaFoldDB" id="A0A232F5F2"/>
<dbReference type="CDD" id="cd00577">
    <property type="entry name" value="PCNA"/>
    <property type="match status" value="1"/>
</dbReference>
<dbReference type="SUPFAM" id="SSF55979">
    <property type="entry name" value="DNA clamp"/>
    <property type="match status" value="2"/>
</dbReference>